<name>A0ABY8GEP9_EDWIC</name>
<organism evidence="2 3">
    <name type="scientific">Edwardsiella ictaluri</name>
    <dbReference type="NCBI Taxonomy" id="67780"/>
    <lineage>
        <taxon>Bacteria</taxon>
        <taxon>Pseudomonadati</taxon>
        <taxon>Pseudomonadota</taxon>
        <taxon>Gammaproteobacteria</taxon>
        <taxon>Enterobacterales</taxon>
        <taxon>Hafniaceae</taxon>
        <taxon>Edwardsiella</taxon>
    </lineage>
</organism>
<dbReference type="GO" id="GO:0016757">
    <property type="term" value="F:glycosyltransferase activity"/>
    <property type="evidence" value="ECO:0007669"/>
    <property type="project" value="UniProtKB-KW"/>
</dbReference>
<evidence type="ECO:0000259" key="1">
    <source>
        <dbReference type="Pfam" id="PF00534"/>
    </source>
</evidence>
<feature type="domain" description="Glycosyl transferase family 1" evidence="1">
    <location>
        <begin position="47"/>
        <end position="201"/>
    </location>
</feature>
<evidence type="ECO:0000313" key="3">
    <source>
        <dbReference type="Proteomes" id="UP001222680"/>
    </source>
</evidence>
<reference evidence="2 3" key="1">
    <citation type="submission" date="2022-02" db="EMBL/GenBank/DDBJ databases">
        <title>Phenotypic, genotypic and serological characterization of Edwardsiella ictaluri from catfish and ornamental fish species.</title>
        <authorList>
            <person name="Rose D."/>
            <person name="Tekedar H.C."/>
            <person name="Waldbieser G.C."/>
            <person name="Aarattuthodi S."/>
            <person name="Griffin M.J."/>
        </authorList>
    </citation>
    <scope>NUCLEOTIDE SEQUENCE [LARGE SCALE GENOMIC DNA]</scope>
    <source>
        <strain evidence="2 3">13 TAL-140 K3</strain>
    </source>
</reference>
<evidence type="ECO:0000313" key="2">
    <source>
        <dbReference type="EMBL" id="WFN95823.1"/>
    </source>
</evidence>
<dbReference type="Proteomes" id="UP001222680">
    <property type="component" value="Chromosome"/>
</dbReference>
<dbReference type="Gene3D" id="3.40.50.2000">
    <property type="entry name" value="Glycogen Phosphorylase B"/>
    <property type="match status" value="2"/>
</dbReference>
<gene>
    <name evidence="2" type="ORF">MAY91_13195</name>
</gene>
<dbReference type="EC" id="2.4.-.-" evidence="2"/>
<dbReference type="InterPro" id="IPR001296">
    <property type="entry name" value="Glyco_trans_1"/>
</dbReference>
<sequence length="230" mass="26870">MQEYWLLFFADDIVTLTDRDKRFWIDHLHCKAKVVRIYNPVPFLISEKNNKKQKLMLAVGRLNHQKGFDLLLQAWAIFFRKHNDWILRIVGSGEDELYLKDICCSLNICDSVEFHGNTKDIVEYYSSSAFYVMTSRFEGFPMVLLEAQEAGLPIISFDCDTGPDEIIINNQCGWLVSHYDINEFADKLECAVTVYNDNEKYNRAVFSSTENAKKYHLDNIGKQWVELLNE</sequence>
<dbReference type="PANTHER" id="PTHR12526:SF630">
    <property type="entry name" value="GLYCOSYLTRANSFERASE"/>
    <property type="match status" value="1"/>
</dbReference>
<dbReference type="Pfam" id="PF00534">
    <property type="entry name" value="Glycos_transf_1"/>
    <property type="match status" value="1"/>
</dbReference>
<dbReference type="SUPFAM" id="SSF53756">
    <property type="entry name" value="UDP-Glycosyltransferase/glycogen phosphorylase"/>
    <property type="match status" value="1"/>
</dbReference>
<accession>A0ABY8GEP9</accession>
<dbReference type="PANTHER" id="PTHR12526">
    <property type="entry name" value="GLYCOSYLTRANSFERASE"/>
    <property type="match status" value="1"/>
</dbReference>
<keyword evidence="3" id="KW-1185">Reference proteome</keyword>
<proteinExistence type="predicted"/>
<keyword evidence="2" id="KW-0808">Transferase</keyword>
<dbReference type="EMBL" id="CP092014">
    <property type="protein sequence ID" value="WFN95823.1"/>
    <property type="molecule type" value="Genomic_DNA"/>
</dbReference>
<protein>
    <submittedName>
        <fullName evidence="2">Glycosyltransferase</fullName>
        <ecNumber evidence="2">2.4.-.-</ecNumber>
    </submittedName>
</protein>
<keyword evidence="2" id="KW-0328">Glycosyltransferase</keyword>